<dbReference type="EMBL" id="AP021786">
    <property type="protein sequence ID" value="BBN70241.1"/>
    <property type="molecule type" value="Genomic_DNA"/>
</dbReference>
<reference evidence="3" key="1">
    <citation type="journal article" date="2019" name="Science">
        <title>Mutation of a bHLH transcription factor allowed almond domestication.</title>
        <authorList>
            <person name="Sanchez-Perez R."/>
            <person name="Pavan S."/>
            <person name="Mazzeo R."/>
            <person name="Moldovan C."/>
            <person name="Aiese Cigliano R."/>
            <person name="Del Cueto J."/>
            <person name="Ricciardi F."/>
            <person name="Lotti C."/>
            <person name="Ricciardi L."/>
            <person name="Dicenta F."/>
            <person name="Lopez-Marques R.L."/>
            <person name="Lindberg Moller B."/>
        </authorList>
    </citation>
    <scope>NUCLEOTIDE SEQUENCE</scope>
</reference>
<sequence>MRRSESTESSPFELATGQQPITPNTVVSSYTGSSPATNNMAKEWQVTNELARAQLEKVTRKMKKWVDKHRRDIVFQSVDLVFVKLNPS</sequence>
<protein>
    <submittedName>
        <fullName evidence="3">Uncharacterized protein</fullName>
    </submittedName>
</protein>
<gene>
    <name evidence="3" type="ORF">Prudu_1449S000800</name>
</gene>
<proteinExistence type="predicted"/>
<organism evidence="3">
    <name type="scientific">Prunus dulcis</name>
    <name type="common">Almond</name>
    <name type="synonym">Amygdalus dulcis</name>
    <dbReference type="NCBI Taxonomy" id="3755"/>
    <lineage>
        <taxon>Eukaryota</taxon>
        <taxon>Viridiplantae</taxon>
        <taxon>Streptophyta</taxon>
        <taxon>Embryophyta</taxon>
        <taxon>Tracheophyta</taxon>
        <taxon>Spermatophyta</taxon>
        <taxon>Magnoliopsida</taxon>
        <taxon>eudicotyledons</taxon>
        <taxon>Gunneridae</taxon>
        <taxon>Pentapetalae</taxon>
        <taxon>rosids</taxon>
        <taxon>fabids</taxon>
        <taxon>Rosales</taxon>
        <taxon>Rosaceae</taxon>
        <taxon>Amygdaloideae</taxon>
        <taxon>Amygdaleae</taxon>
        <taxon>Prunus</taxon>
    </lineage>
</organism>
<name>A0A5H2Y4R4_PRUDU</name>
<evidence type="ECO:0000313" key="3">
    <source>
        <dbReference type="EMBL" id="BBN70241.1"/>
    </source>
</evidence>
<evidence type="ECO:0000256" key="2">
    <source>
        <dbReference type="SAM" id="MobiDB-lite"/>
    </source>
</evidence>
<feature type="compositionally biased region" description="Polar residues" evidence="2">
    <location>
        <begin position="16"/>
        <end position="39"/>
    </location>
</feature>
<dbReference type="AlphaFoldDB" id="A0A5H2Y4R4"/>
<accession>A0A5H2Y4R4</accession>
<feature type="region of interest" description="Disordered" evidence="2">
    <location>
        <begin position="1"/>
        <end position="39"/>
    </location>
</feature>
<keyword evidence="1" id="KW-0175">Coiled coil</keyword>
<feature type="coiled-coil region" evidence="1">
    <location>
        <begin position="41"/>
        <end position="68"/>
    </location>
</feature>
<evidence type="ECO:0000256" key="1">
    <source>
        <dbReference type="SAM" id="Coils"/>
    </source>
</evidence>